<dbReference type="InterPro" id="IPR050248">
    <property type="entry name" value="Polysacc_deacetylase_ArnD"/>
</dbReference>
<keyword evidence="3" id="KW-1185">Reference proteome</keyword>
<protein>
    <submittedName>
        <fullName evidence="2">Polysaccharide deacetylase family protein</fullName>
        <ecNumber evidence="2">3.-.-.-</ecNumber>
    </submittedName>
</protein>
<dbReference type="GO" id="GO:0016787">
    <property type="term" value="F:hydrolase activity"/>
    <property type="evidence" value="ECO:0007669"/>
    <property type="project" value="UniProtKB-KW"/>
</dbReference>
<dbReference type="InterPro" id="IPR002509">
    <property type="entry name" value="NODB_dom"/>
</dbReference>
<proteinExistence type="predicted"/>
<dbReference type="EC" id="3.-.-.-" evidence="2"/>
<sequence>MRKLLWVVLVINMLVLLYPSLVSTAETKDRYDYEQTGKAIWDIPTKKPLIALTFDDGPHPIYTEKIMEILDRYDAKATFFVTGEQVEKLPDVVKKAAEHGHEIGNHTYHHVPLLGISKSELRSEIKQTEKLIVEATGVHPRLFRPVAGYYDDVIIETAAEEQYQVIMWSWHQDSRDWANPGVGKIIRNVLPNVHPGDIILFHDAGGKRVQTVQALEVIIPALIEDGYELVTVTDLIKLTNHWTLFEHL</sequence>
<dbReference type="Gene3D" id="3.20.20.370">
    <property type="entry name" value="Glycoside hydrolase/deacetylase"/>
    <property type="match status" value="1"/>
</dbReference>
<dbReference type="Proteomes" id="UP001418796">
    <property type="component" value="Unassembled WGS sequence"/>
</dbReference>
<dbReference type="Pfam" id="PF01522">
    <property type="entry name" value="Polysacc_deac_1"/>
    <property type="match status" value="1"/>
</dbReference>
<dbReference type="CDD" id="cd10917">
    <property type="entry name" value="CE4_NodB_like_6s_7s"/>
    <property type="match status" value="1"/>
</dbReference>
<comment type="caution">
    <text evidence="2">The sequence shown here is derived from an EMBL/GenBank/DDBJ whole genome shotgun (WGS) entry which is preliminary data.</text>
</comment>
<reference evidence="2 3" key="1">
    <citation type="submission" date="2024-03" db="EMBL/GenBank/DDBJ databases">
        <title>Bacilli Hybrid Assemblies.</title>
        <authorList>
            <person name="Kovac J."/>
        </authorList>
    </citation>
    <scope>NUCLEOTIDE SEQUENCE [LARGE SCALE GENOMIC DNA]</scope>
    <source>
        <strain evidence="2 3">FSL R7-0666</strain>
    </source>
</reference>
<accession>A0ABU9VG07</accession>
<evidence type="ECO:0000313" key="2">
    <source>
        <dbReference type="EMBL" id="MEN0642555.1"/>
    </source>
</evidence>
<gene>
    <name evidence="2" type="ORF">MKY91_05215</name>
</gene>
<dbReference type="PANTHER" id="PTHR10587">
    <property type="entry name" value="GLYCOSYL TRANSFERASE-RELATED"/>
    <property type="match status" value="1"/>
</dbReference>
<dbReference type="InterPro" id="IPR011330">
    <property type="entry name" value="Glyco_hydro/deAcase_b/a-brl"/>
</dbReference>
<dbReference type="PROSITE" id="PS51677">
    <property type="entry name" value="NODB"/>
    <property type="match status" value="1"/>
</dbReference>
<evidence type="ECO:0000313" key="3">
    <source>
        <dbReference type="Proteomes" id="UP001418796"/>
    </source>
</evidence>
<organism evidence="2 3">
    <name type="scientific">Alkalicoccobacillus gibsonii</name>
    <dbReference type="NCBI Taxonomy" id="79881"/>
    <lineage>
        <taxon>Bacteria</taxon>
        <taxon>Bacillati</taxon>
        <taxon>Bacillota</taxon>
        <taxon>Bacilli</taxon>
        <taxon>Bacillales</taxon>
        <taxon>Bacillaceae</taxon>
        <taxon>Alkalicoccobacillus</taxon>
    </lineage>
</organism>
<dbReference type="SUPFAM" id="SSF88713">
    <property type="entry name" value="Glycoside hydrolase/deacetylase"/>
    <property type="match status" value="1"/>
</dbReference>
<dbReference type="RefSeq" id="WP_343129665.1">
    <property type="nucleotide sequence ID" value="NZ_JBCITK010000001.1"/>
</dbReference>
<feature type="domain" description="NodB homology" evidence="1">
    <location>
        <begin position="48"/>
        <end position="230"/>
    </location>
</feature>
<evidence type="ECO:0000259" key="1">
    <source>
        <dbReference type="PROSITE" id="PS51677"/>
    </source>
</evidence>
<name>A0ABU9VG07_9BACI</name>
<dbReference type="EMBL" id="JBCITK010000001">
    <property type="protein sequence ID" value="MEN0642555.1"/>
    <property type="molecule type" value="Genomic_DNA"/>
</dbReference>
<keyword evidence="2" id="KW-0378">Hydrolase</keyword>